<accession>A0A0X3BJ91</accession>
<dbReference type="Pfam" id="PF04033">
    <property type="entry name" value="DUF365"/>
    <property type="match status" value="1"/>
</dbReference>
<feature type="compositionally biased region" description="Basic and acidic residues" evidence="1">
    <location>
        <begin position="150"/>
        <end position="161"/>
    </location>
</feature>
<dbReference type="EMBL" id="LT158599">
    <property type="protein sequence ID" value="CVK32041.1"/>
    <property type="molecule type" value="Genomic_DNA"/>
</dbReference>
<evidence type="ECO:0000256" key="1">
    <source>
        <dbReference type="SAM" id="MobiDB-lite"/>
    </source>
</evidence>
<evidence type="ECO:0000313" key="2">
    <source>
        <dbReference type="EMBL" id="CVK32041.1"/>
    </source>
</evidence>
<organism evidence="2 3">
    <name type="scientific">Methanoculleus bourgensis</name>
    <dbReference type="NCBI Taxonomy" id="83986"/>
    <lineage>
        <taxon>Archaea</taxon>
        <taxon>Methanobacteriati</taxon>
        <taxon>Methanobacteriota</taxon>
        <taxon>Stenosarchaea group</taxon>
        <taxon>Methanomicrobia</taxon>
        <taxon>Methanomicrobiales</taxon>
        <taxon>Methanomicrobiaceae</taxon>
        <taxon>Methanoculleus</taxon>
    </lineage>
</organism>
<dbReference type="Gene3D" id="2.30.130.30">
    <property type="entry name" value="Hypothetical protein"/>
    <property type="match status" value="1"/>
</dbReference>
<reference evidence="2 3" key="1">
    <citation type="submission" date="2016-01" db="EMBL/GenBank/DDBJ databases">
        <authorList>
            <person name="Manzoor S."/>
        </authorList>
    </citation>
    <scope>NUCLEOTIDE SEQUENCE [LARGE SCALE GENOMIC DNA]</scope>
    <source>
        <strain evidence="2">Methanoculleus sp MAB1</strain>
    </source>
</reference>
<name>A0A0X3BJ91_9EURY</name>
<dbReference type="AlphaFoldDB" id="A0A0X3BJ91"/>
<feature type="region of interest" description="Disordered" evidence="1">
    <location>
        <begin position="143"/>
        <end position="162"/>
    </location>
</feature>
<dbReference type="InterPro" id="IPR007176">
    <property type="entry name" value="DUF365"/>
</dbReference>
<gene>
    <name evidence="2" type="ORF">MMAB1_0827</name>
</gene>
<dbReference type="Proteomes" id="UP000069850">
    <property type="component" value="Chromosome 1"/>
</dbReference>
<feature type="region of interest" description="Disordered" evidence="1">
    <location>
        <begin position="95"/>
        <end position="115"/>
    </location>
</feature>
<evidence type="ECO:0000313" key="3">
    <source>
        <dbReference type="Proteomes" id="UP000069850"/>
    </source>
</evidence>
<sequence>MTTITGVTFPVPKSLMPRFFTEGKTVFIKPATVFKELRSGMKLVFYQSHEDTGYVGEATIKRIVINDNPLAFFETFGDAVFLDKRGGKSLCREPGTVAGGPGQEGGAPEAALDGPRTRGCPKIRYGEEAGAVCAGRGTVPERVSPGLLGNEDRQPGPEERGSLCYGTETAAVIDGGHDPIIQWRKGEILRIRRAEFV</sequence>
<proteinExistence type="predicted"/>
<evidence type="ECO:0008006" key="4">
    <source>
        <dbReference type="Google" id="ProtNLM"/>
    </source>
</evidence>
<dbReference type="KEGG" id="mema:MMAB1_0827"/>
<protein>
    <recommendedName>
        <fullName evidence="4">DUF365 domain-containing protein</fullName>
    </recommendedName>
</protein>